<protein>
    <submittedName>
        <fullName evidence="1">Uncharacterized protein</fullName>
    </submittedName>
</protein>
<proteinExistence type="predicted"/>
<evidence type="ECO:0000313" key="2">
    <source>
        <dbReference type="Proteomes" id="UP000029228"/>
    </source>
</evidence>
<gene>
    <name evidence="1" type="ORF">JCM19235_5482</name>
</gene>
<evidence type="ECO:0000313" key="1">
    <source>
        <dbReference type="EMBL" id="GAL16933.1"/>
    </source>
</evidence>
<comment type="caution">
    <text evidence="1">The sequence shown here is derived from an EMBL/GenBank/DDBJ whole genome shotgun (WGS) entry which is preliminary data.</text>
</comment>
<dbReference type="STRING" id="990268.JCM19235_5482"/>
<dbReference type="Proteomes" id="UP000029228">
    <property type="component" value="Unassembled WGS sequence"/>
</dbReference>
<organism evidence="1 2">
    <name type="scientific">Vibrio maritimus</name>
    <dbReference type="NCBI Taxonomy" id="990268"/>
    <lineage>
        <taxon>Bacteria</taxon>
        <taxon>Pseudomonadati</taxon>
        <taxon>Pseudomonadota</taxon>
        <taxon>Gammaproteobacteria</taxon>
        <taxon>Vibrionales</taxon>
        <taxon>Vibrionaceae</taxon>
        <taxon>Vibrio</taxon>
    </lineage>
</organism>
<dbReference type="AlphaFoldDB" id="A0A090RQX1"/>
<reference evidence="1 2" key="1">
    <citation type="submission" date="2014-09" db="EMBL/GenBank/DDBJ databases">
        <title>Vibrio maritimus JCM 19235. (C45) whole genome shotgun sequence.</title>
        <authorList>
            <person name="Sawabe T."/>
            <person name="Meirelles P."/>
            <person name="Nakanishi M."/>
            <person name="Sayaka M."/>
            <person name="Hattori M."/>
            <person name="Ohkuma M."/>
        </authorList>
    </citation>
    <scope>NUCLEOTIDE SEQUENCE [LARGE SCALE GENOMIC DNA]</scope>
    <source>
        <strain evidence="2">JCM19235</strain>
    </source>
</reference>
<name>A0A090RQX1_9VIBR</name>
<dbReference type="EMBL" id="BBMR01000001">
    <property type="protein sequence ID" value="GAL16933.1"/>
    <property type="molecule type" value="Genomic_DNA"/>
</dbReference>
<accession>A0A090RQX1</accession>
<keyword evidence="2" id="KW-1185">Reference proteome</keyword>
<sequence length="41" mass="5406">MIRCIDNLWVYPEKRNRYFERMEYMESRQFKLQKMIYNILR</sequence>